<proteinExistence type="predicted"/>
<protein>
    <recommendedName>
        <fullName evidence="3">Cupin domain-containing protein</fullName>
    </recommendedName>
</protein>
<dbReference type="EMBL" id="JAMRXG010000015">
    <property type="protein sequence ID" value="MCM6777493.1"/>
    <property type="molecule type" value="Genomic_DNA"/>
</dbReference>
<dbReference type="Gene3D" id="2.60.120.10">
    <property type="entry name" value="Jelly Rolls"/>
    <property type="match status" value="1"/>
</dbReference>
<reference evidence="1" key="1">
    <citation type="submission" date="2022-06" db="EMBL/GenBank/DDBJ databases">
        <title>Novel species in genus nocardia.</title>
        <authorList>
            <person name="Li F."/>
        </authorList>
    </citation>
    <scope>NUCLEOTIDE SEQUENCE</scope>
    <source>
        <strain evidence="1">CDC141</strain>
    </source>
</reference>
<dbReference type="RefSeq" id="WP_251916673.1">
    <property type="nucleotide sequence ID" value="NZ_JAMRXG010000015.1"/>
</dbReference>
<accession>A0A9X2EFZ7</accession>
<dbReference type="Proteomes" id="UP001139157">
    <property type="component" value="Unassembled WGS sequence"/>
</dbReference>
<dbReference type="InterPro" id="IPR011051">
    <property type="entry name" value="RmlC_Cupin_sf"/>
</dbReference>
<sequence>MIPRGEPSGFRPNPPPATRTRSRVLVRLRIARWELVLRQTIIEPGGDSGWHYHDGTLFVLVTGSALDHPGTDCVPVIYRPWRIFREPRGPDHAHLARNSSTKPLLLTVVYLNPAGRPLSRGIDPPPCAQAAR</sequence>
<evidence type="ECO:0000313" key="2">
    <source>
        <dbReference type="Proteomes" id="UP001139157"/>
    </source>
</evidence>
<keyword evidence="2" id="KW-1185">Reference proteome</keyword>
<organism evidence="1 2">
    <name type="scientific">Nocardia pulmonis</name>
    <dbReference type="NCBI Taxonomy" id="2951408"/>
    <lineage>
        <taxon>Bacteria</taxon>
        <taxon>Bacillati</taxon>
        <taxon>Actinomycetota</taxon>
        <taxon>Actinomycetes</taxon>
        <taxon>Mycobacteriales</taxon>
        <taxon>Nocardiaceae</taxon>
        <taxon>Nocardia</taxon>
    </lineage>
</organism>
<gene>
    <name evidence="1" type="ORF">NDR86_28795</name>
</gene>
<evidence type="ECO:0000313" key="1">
    <source>
        <dbReference type="EMBL" id="MCM6777493.1"/>
    </source>
</evidence>
<comment type="caution">
    <text evidence="1">The sequence shown here is derived from an EMBL/GenBank/DDBJ whole genome shotgun (WGS) entry which is preliminary data.</text>
</comment>
<evidence type="ECO:0008006" key="3">
    <source>
        <dbReference type="Google" id="ProtNLM"/>
    </source>
</evidence>
<dbReference type="InterPro" id="IPR014710">
    <property type="entry name" value="RmlC-like_jellyroll"/>
</dbReference>
<name>A0A9X2EFZ7_9NOCA</name>
<dbReference type="AlphaFoldDB" id="A0A9X2EFZ7"/>
<dbReference type="SUPFAM" id="SSF51182">
    <property type="entry name" value="RmlC-like cupins"/>
    <property type="match status" value="1"/>
</dbReference>